<protein>
    <recommendedName>
        <fullName evidence="4">G-protein coupled receptors family 3 profile domain-containing protein</fullName>
    </recommendedName>
</protein>
<gene>
    <name evidence="2" type="ORF">DL89DRAFT_265228</name>
</gene>
<evidence type="ECO:0008006" key="4">
    <source>
        <dbReference type="Google" id="ProtNLM"/>
    </source>
</evidence>
<evidence type="ECO:0000313" key="2">
    <source>
        <dbReference type="EMBL" id="ORX73072.1"/>
    </source>
</evidence>
<dbReference type="EMBL" id="MCFD01000002">
    <property type="protein sequence ID" value="ORX73072.1"/>
    <property type="molecule type" value="Genomic_DNA"/>
</dbReference>
<feature type="transmembrane region" description="Helical" evidence="1">
    <location>
        <begin position="118"/>
        <end position="141"/>
    </location>
</feature>
<keyword evidence="1" id="KW-0472">Membrane</keyword>
<feature type="transmembrane region" description="Helical" evidence="1">
    <location>
        <begin position="161"/>
        <end position="183"/>
    </location>
</feature>
<organism evidence="2 3">
    <name type="scientific">Linderina pennispora</name>
    <dbReference type="NCBI Taxonomy" id="61395"/>
    <lineage>
        <taxon>Eukaryota</taxon>
        <taxon>Fungi</taxon>
        <taxon>Fungi incertae sedis</taxon>
        <taxon>Zoopagomycota</taxon>
        <taxon>Kickxellomycotina</taxon>
        <taxon>Kickxellomycetes</taxon>
        <taxon>Kickxellales</taxon>
        <taxon>Kickxellaceae</taxon>
        <taxon>Linderina</taxon>
    </lineage>
</organism>
<feature type="transmembrane region" description="Helical" evidence="1">
    <location>
        <begin position="195"/>
        <end position="217"/>
    </location>
</feature>
<evidence type="ECO:0000313" key="3">
    <source>
        <dbReference type="Proteomes" id="UP000193922"/>
    </source>
</evidence>
<keyword evidence="1" id="KW-0812">Transmembrane</keyword>
<proteinExistence type="predicted"/>
<sequence length="346" mass="39738">MSSLAPMPTSVAAPVAAPVSLPTPREIYVYAYANRSYLPLKAKNIPLMIYTFISSVLWYFGDIYTFFTLPKYNRVTCVAANSWLRMCLGGYLWMSLFQARLYQYISIFIWKQRVKGKYFWYPMIYMVSIPLVYGIVSIALPEENGIRYVPERKGCDGSMNLFYMSISFCFLQMLAFIFVLFYSRHINTCFSEYRQVVWCFIVACVCLIIGIATAWIPLTPERIFIFGALNTMLPILVAQVYFFVILGPPVFHCMFNRQKHLSYFAQRLRESNMTREYQLAHDTSMKLSNSYDRGNPANYTAEGMTAIGGFYRGNLESSAAGGTAYMGIHSTPSLDRMGNQNRYILD</sequence>
<keyword evidence="1" id="KW-1133">Transmembrane helix</keyword>
<feature type="transmembrane region" description="Helical" evidence="1">
    <location>
        <begin position="223"/>
        <end position="251"/>
    </location>
</feature>
<reference evidence="2 3" key="1">
    <citation type="submission" date="2016-07" db="EMBL/GenBank/DDBJ databases">
        <title>Pervasive Adenine N6-methylation of Active Genes in Fungi.</title>
        <authorList>
            <consortium name="DOE Joint Genome Institute"/>
            <person name="Mondo S.J."/>
            <person name="Dannebaum R.O."/>
            <person name="Kuo R.C."/>
            <person name="Labutti K."/>
            <person name="Haridas S."/>
            <person name="Kuo A."/>
            <person name="Salamov A."/>
            <person name="Ahrendt S.R."/>
            <person name="Lipzen A."/>
            <person name="Sullivan W."/>
            <person name="Andreopoulos W.B."/>
            <person name="Clum A."/>
            <person name="Lindquist E."/>
            <person name="Daum C."/>
            <person name="Ramamoorthy G.K."/>
            <person name="Gryganskyi A."/>
            <person name="Culley D."/>
            <person name="Magnuson J.K."/>
            <person name="James T.Y."/>
            <person name="O'Malley M.A."/>
            <person name="Stajich J.E."/>
            <person name="Spatafora J.W."/>
            <person name="Visel A."/>
            <person name="Grigoriev I.V."/>
        </authorList>
    </citation>
    <scope>NUCLEOTIDE SEQUENCE [LARGE SCALE GENOMIC DNA]</scope>
    <source>
        <strain evidence="2 3">ATCC 12442</strain>
    </source>
</reference>
<dbReference type="GeneID" id="63803216"/>
<dbReference type="Proteomes" id="UP000193922">
    <property type="component" value="Unassembled WGS sequence"/>
</dbReference>
<feature type="transmembrane region" description="Helical" evidence="1">
    <location>
        <begin position="47"/>
        <end position="67"/>
    </location>
</feature>
<dbReference type="OrthoDB" id="5522615at2759"/>
<dbReference type="AlphaFoldDB" id="A0A1Y1WHY6"/>
<accession>A0A1Y1WHY6</accession>
<keyword evidence="3" id="KW-1185">Reference proteome</keyword>
<name>A0A1Y1WHY6_9FUNG</name>
<comment type="caution">
    <text evidence="2">The sequence shown here is derived from an EMBL/GenBank/DDBJ whole genome shotgun (WGS) entry which is preliminary data.</text>
</comment>
<dbReference type="RefSeq" id="XP_040746412.1">
    <property type="nucleotide sequence ID" value="XM_040886568.1"/>
</dbReference>
<evidence type="ECO:0000256" key="1">
    <source>
        <dbReference type="SAM" id="Phobius"/>
    </source>
</evidence>